<reference evidence="1" key="1">
    <citation type="journal article" date="2020" name="mSystems">
        <title>Genome- and Community-Level Interaction Insights into Carbon Utilization and Element Cycling Functions of Hydrothermarchaeota in Hydrothermal Sediment.</title>
        <authorList>
            <person name="Zhou Z."/>
            <person name="Liu Y."/>
            <person name="Xu W."/>
            <person name="Pan J."/>
            <person name="Luo Z.H."/>
            <person name="Li M."/>
        </authorList>
    </citation>
    <scope>NUCLEOTIDE SEQUENCE [LARGE SCALE GENOMIC DNA]</scope>
    <source>
        <strain evidence="1">SpSt-106</strain>
    </source>
</reference>
<gene>
    <name evidence="1" type="ORF">ENM15_06895</name>
</gene>
<name>A0A7V5XHF1_9BACT</name>
<dbReference type="EMBL" id="DRWR01000114">
    <property type="protein sequence ID" value="HHQ16520.1"/>
    <property type="molecule type" value="Genomic_DNA"/>
</dbReference>
<sequence length="201" mass="23536">MKIKKFSYLLKDILIFLILIIFLPIFLTEKPKVEIENIKESKVNEENKILKEGKKSKKNLNLNELYPNLSKELSIFKTSKEPEEKEPTFSEALLNDAIKVILITGIDKQKRAMILDHQNITRIIKKGERIDNVLVADITDTSVKFKIDGKMKEINLYKKSIKSPVIETKKTFQSFEKPIEEEIIEEEPVEIKRQKKRGFFK</sequence>
<accession>A0A7V5XHF1</accession>
<dbReference type="AlphaFoldDB" id="A0A7V5XHF1"/>
<proteinExistence type="predicted"/>
<protein>
    <submittedName>
        <fullName evidence="1">Uncharacterized protein</fullName>
    </submittedName>
</protein>
<evidence type="ECO:0000313" key="1">
    <source>
        <dbReference type="EMBL" id="HHQ16520.1"/>
    </source>
</evidence>
<organism evidence="1">
    <name type="scientific">Thermodesulfobacterium geofontis</name>
    <dbReference type="NCBI Taxonomy" id="1295609"/>
    <lineage>
        <taxon>Bacteria</taxon>
        <taxon>Pseudomonadati</taxon>
        <taxon>Thermodesulfobacteriota</taxon>
        <taxon>Thermodesulfobacteria</taxon>
        <taxon>Thermodesulfobacteriales</taxon>
        <taxon>Thermodesulfobacteriaceae</taxon>
        <taxon>Thermodesulfobacterium</taxon>
    </lineage>
</organism>
<comment type="caution">
    <text evidence="1">The sequence shown here is derived from an EMBL/GenBank/DDBJ whole genome shotgun (WGS) entry which is preliminary data.</text>
</comment>